<evidence type="ECO:0000313" key="6">
    <source>
        <dbReference type="Proteomes" id="UP000033140"/>
    </source>
</evidence>
<evidence type="ECO:0000256" key="1">
    <source>
        <dbReference type="ARBA" id="ARBA00004496"/>
    </source>
</evidence>
<dbReference type="GO" id="GO:0052840">
    <property type="term" value="F:inositol diphosphate tetrakisphosphate diphosphatase activity"/>
    <property type="evidence" value="ECO:0007669"/>
    <property type="project" value="TreeGrafter"/>
</dbReference>
<sequence>MNMTVDNVLVPPISFAMVAPGVYRSGHPLRLNFKFLEKRKFKTIIYIADQDYDPETIAFCTTHNITLHLNPLPPTKEPFQTLSSSSNSTHSITHALSLLLDTRNHPVLIHSNKGKHRVGVVVACLRKLQGWSLASVFDEGLGGRGWRWRWSISLNGYEEWGESSLWECRHLWDGRTGASGMARHRGQQADGRQDTTKVYETQARECFAARACVSRRYRKIENPWLVGTPCRAGPKPRGPVCRQYRLRAPAAGQTHRESKAETRKPHEPGCLNMTAQKTRFRVVEGHRLHLSWKLHGQTRHLLITIVSTRSIR</sequence>
<dbReference type="PANTHER" id="PTHR31126:SF74">
    <property type="entry name" value="TYROSINE-PROTEIN PHOSPHATASE-LIKE PROTEIN OCA2"/>
    <property type="match status" value="1"/>
</dbReference>
<reference evidence="5 6" key="3">
    <citation type="journal article" date="2015" name="Genome Announc.">
        <title>Draft Genome Sequence of the Archiascomycetous Yeast Saitoella complicata.</title>
        <authorList>
            <person name="Yamauchi K."/>
            <person name="Kondo S."/>
            <person name="Hamamoto M."/>
            <person name="Takahashi Y."/>
            <person name="Ogura Y."/>
            <person name="Hayashi T."/>
            <person name="Nishida H."/>
        </authorList>
    </citation>
    <scope>NUCLEOTIDE SEQUENCE [LARGE SCALE GENOMIC DNA]</scope>
    <source>
        <strain evidence="5 6">NRRL Y-17804</strain>
    </source>
</reference>
<evidence type="ECO:0008006" key="7">
    <source>
        <dbReference type="Google" id="ProtNLM"/>
    </source>
</evidence>
<protein>
    <recommendedName>
        <fullName evidence="7">Tyrosine-protein phosphatase domain-containing protein</fullName>
    </recommendedName>
</protein>
<dbReference type="GO" id="GO:0016791">
    <property type="term" value="F:phosphatase activity"/>
    <property type="evidence" value="ECO:0007669"/>
    <property type="project" value="InterPro"/>
</dbReference>
<keyword evidence="2" id="KW-0963">Cytoplasm</keyword>
<comment type="caution">
    <text evidence="5">The sequence shown here is derived from an EMBL/GenBank/DDBJ whole genome shotgun (WGS) entry which is preliminary data.</text>
</comment>
<dbReference type="PRINTS" id="PR01911">
    <property type="entry name" value="PFDSPHPHTASE"/>
</dbReference>
<dbReference type="InterPro" id="IPR004861">
    <property type="entry name" value="Siw14-like"/>
</dbReference>
<feature type="compositionally biased region" description="Basic and acidic residues" evidence="4">
    <location>
        <begin position="254"/>
        <end position="267"/>
    </location>
</feature>
<comment type="subcellular location">
    <subcellularLocation>
        <location evidence="1">Cytoplasm</location>
    </subcellularLocation>
</comment>
<dbReference type="InterPro" id="IPR029021">
    <property type="entry name" value="Prot-tyrosine_phosphatase-like"/>
</dbReference>
<organism evidence="5 6">
    <name type="scientific">Saitoella complicata (strain BCRC 22490 / CBS 7301 / JCM 7358 / NBRC 10748 / NRRL Y-17804)</name>
    <dbReference type="NCBI Taxonomy" id="698492"/>
    <lineage>
        <taxon>Eukaryota</taxon>
        <taxon>Fungi</taxon>
        <taxon>Dikarya</taxon>
        <taxon>Ascomycota</taxon>
        <taxon>Taphrinomycotina</taxon>
        <taxon>Taphrinomycotina incertae sedis</taxon>
        <taxon>Saitoella</taxon>
    </lineage>
</organism>
<dbReference type="EMBL" id="BACD03000079">
    <property type="protein sequence ID" value="GAO52659.1"/>
    <property type="molecule type" value="Genomic_DNA"/>
</dbReference>
<name>A0A0E9NS07_SAICN</name>
<evidence type="ECO:0000313" key="5">
    <source>
        <dbReference type="EMBL" id="GAO52659.1"/>
    </source>
</evidence>
<dbReference type="Gene3D" id="3.90.190.10">
    <property type="entry name" value="Protein tyrosine phosphatase superfamily"/>
    <property type="match status" value="1"/>
</dbReference>
<feature type="region of interest" description="Disordered" evidence="4">
    <location>
        <begin position="249"/>
        <end position="270"/>
    </location>
</feature>
<dbReference type="FunFam" id="3.90.190.10:FF:000035">
    <property type="entry name" value="Tyrosine phosphatase, putative"/>
    <property type="match status" value="1"/>
</dbReference>
<dbReference type="GO" id="GO:0005737">
    <property type="term" value="C:cytoplasm"/>
    <property type="evidence" value="ECO:0007669"/>
    <property type="project" value="UniProtKB-SubCell"/>
</dbReference>
<proteinExistence type="predicted"/>
<dbReference type="Proteomes" id="UP000033140">
    <property type="component" value="Unassembled WGS sequence"/>
</dbReference>
<reference evidence="5 6" key="2">
    <citation type="journal article" date="2014" name="J. Gen. Appl. Microbiol.">
        <title>The early diverging ascomycetous budding yeast Saitoella complicata has three histone deacetylases belonging to the Clr6, Hos2, and Rpd3 lineages.</title>
        <authorList>
            <person name="Nishida H."/>
            <person name="Matsumoto T."/>
            <person name="Kondo S."/>
            <person name="Hamamoto M."/>
            <person name="Yoshikawa H."/>
        </authorList>
    </citation>
    <scope>NUCLEOTIDE SEQUENCE [LARGE SCALE GENOMIC DNA]</scope>
    <source>
        <strain evidence="5 6">NRRL Y-17804</strain>
    </source>
</reference>
<keyword evidence="6" id="KW-1185">Reference proteome</keyword>
<dbReference type="STRING" id="698492.A0A0E9NS07"/>
<accession>A0A0E9NS07</accession>
<dbReference type="AlphaFoldDB" id="A0A0E9NS07"/>
<dbReference type="InterPro" id="IPR020428">
    <property type="entry name" value="PFA-DSPs"/>
</dbReference>
<dbReference type="SUPFAM" id="SSF52799">
    <property type="entry name" value="(Phosphotyrosine protein) phosphatases II"/>
    <property type="match status" value="1"/>
</dbReference>
<keyword evidence="3" id="KW-0378">Hydrolase</keyword>
<evidence type="ECO:0000256" key="2">
    <source>
        <dbReference type="ARBA" id="ARBA00022490"/>
    </source>
</evidence>
<dbReference type="Pfam" id="PF03162">
    <property type="entry name" value="Y_phosphatase2"/>
    <property type="match status" value="1"/>
</dbReference>
<evidence type="ECO:0000256" key="3">
    <source>
        <dbReference type="ARBA" id="ARBA00022801"/>
    </source>
</evidence>
<evidence type="ECO:0000256" key="4">
    <source>
        <dbReference type="SAM" id="MobiDB-lite"/>
    </source>
</evidence>
<gene>
    <name evidence="5" type="ORF">G7K_6731-t1</name>
</gene>
<reference evidence="5 6" key="1">
    <citation type="journal article" date="2011" name="J. Gen. Appl. Microbiol.">
        <title>Draft genome sequencing of the enigmatic yeast Saitoella complicata.</title>
        <authorList>
            <person name="Nishida H."/>
            <person name="Hamamoto M."/>
            <person name="Sugiyama J."/>
        </authorList>
    </citation>
    <scope>NUCLEOTIDE SEQUENCE [LARGE SCALE GENOMIC DNA]</scope>
    <source>
        <strain evidence="5 6">NRRL Y-17804</strain>
    </source>
</reference>
<dbReference type="PANTHER" id="PTHR31126">
    <property type="entry name" value="TYROSINE-PROTEIN PHOSPHATASE"/>
    <property type="match status" value="1"/>
</dbReference>